<dbReference type="PANTHER" id="PTHR45632">
    <property type="entry name" value="LD33804P"/>
    <property type="match status" value="1"/>
</dbReference>
<protein>
    <submittedName>
        <fullName evidence="4">Uncharacterized protein</fullName>
    </submittedName>
</protein>
<evidence type="ECO:0000256" key="2">
    <source>
        <dbReference type="ARBA" id="ARBA00022441"/>
    </source>
</evidence>
<evidence type="ECO:0000313" key="4">
    <source>
        <dbReference type="Ensembl" id="ENSPTXP00000014155.1"/>
    </source>
</evidence>
<dbReference type="Proteomes" id="UP000472273">
    <property type="component" value="Unplaced"/>
</dbReference>
<keyword evidence="5" id="KW-1185">Reference proteome</keyword>
<dbReference type="Gene3D" id="2.120.10.80">
    <property type="entry name" value="Kelch-type beta propeller"/>
    <property type="match status" value="1"/>
</dbReference>
<dbReference type="PANTHER" id="PTHR45632:SF4">
    <property type="entry name" value="KELCH-LIKE PROTEIN 36"/>
    <property type="match status" value="1"/>
</dbReference>
<dbReference type="GO" id="GO:0016567">
    <property type="term" value="P:protein ubiquitination"/>
    <property type="evidence" value="ECO:0007669"/>
    <property type="project" value="UniProtKB-UniPathway"/>
</dbReference>
<comment type="pathway">
    <text evidence="1">Protein modification; protein ubiquitination.</text>
</comment>
<reference evidence="4" key="1">
    <citation type="submission" date="2025-08" db="UniProtKB">
        <authorList>
            <consortium name="Ensembl"/>
        </authorList>
    </citation>
    <scope>IDENTIFICATION</scope>
</reference>
<reference evidence="4" key="2">
    <citation type="submission" date="2025-09" db="UniProtKB">
        <authorList>
            <consortium name="Ensembl"/>
        </authorList>
    </citation>
    <scope>IDENTIFICATION</scope>
</reference>
<dbReference type="GO" id="GO:0097602">
    <property type="term" value="F:cullin family protein binding"/>
    <property type="evidence" value="ECO:0007669"/>
    <property type="project" value="TreeGrafter"/>
</dbReference>
<keyword evidence="3" id="KW-0833">Ubl conjugation pathway</keyword>
<dbReference type="SUPFAM" id="SSF117281">
    <property type="entry name" value="Kelch motif"/>
    <property type="match status" value="1"/>
</dbReference>
<dbReference type="InterPro" id="IPR015915">
    <property type="entry name" value="Kelch-typ_b-propeller"/>
</dbReference>
<accession>A0A670YQP6</accession>
<sequence length="178" mass="20295">MYGHAGAIREELVYISGGHDYQTGLFLKNLLCYDYRTDTWEERRPMITARGFHSMSTLQNDTYVIWGSDNYLDMTRFDILEVESYSPKCDQWNRVVPLLQANSKSAVATWDSKIYILGGYSCKNTNSFSKAVQVYDKTSKQWQKARNLPKAIAYVSACVCVLRPEPKTPLSLSELHGG</sequence>
<proteinExistence type="predicted"/>
<dbReference type="UniPathway" id="UPA00143"/>
<name>A0A670YQP6_PSETE</name>
<dbReference type="Pfam" id="PF01344">
    <property type="entry name" value="Kelch_1"/>
    <property type="match status" value="2"/>
</dbReference>
<dbReference type="Ensembl" id="ENSPTXT00000014604.1">
    <property type="protein sequence ID" value="ENSPTXP00000014155.1"/>
    <property type="gene ID" value="ENSPTXG00000009822.1"/>
</dbReference>
<dbReference type="GeneTree" id="ENSGT00940000157543"/>
<evidence type="ECO:0000313" key="5">
    <source>
        <dbReference type="Proteomes" id="UP000472273"/>
    </source>
</evidence>
<organism evidence="4 5">
    <name type="scientific">Pseudonaja textilis</name>
    <name type="common">Eastern brown snake</name>
    <dbReference type="NCBI Taxonomy" id="8673"/>
    <lineage>
        <taxon>Eukaryota</taxon>
        <taxon>Metazoa</taxon>
        <taxon>Chordata</taxon>
        <taxon>Craniata</taxon>
        <taxon>Vertebrata</taxon>
        <taxon>Euteleostomi</taxon>
        <taxon>Lepidosauria</taxon>
        <taxon>Squamata</taxon>
        <taxon>Bifurcata</taxon>
        <taxon>Unidentata</taxon>
        <taxon>Episquamata</taxon>
        <taxon>Toxicofera</taxon>
        <taxon>Serpentes</taxon>
        <taxon>Colubroidea</taxon>
        <taxon>Elapidae</taxon>
        <taxon>Hydrophiinae</taxon>
        <taxon>Pseudonaja</taxon>
    </lineage>
</organism>
<dbReference type="OMA" id="TIHETGT"/>
<evidence type="ECO:0000256" key="1">
    <source>
        <dbReference type="ARBA" id="ARBA00004906"/>
    </source>
</evidence>
<keyword evidence="2" id="KW-0880">Kelch repeat</keyword>
<dbReference type="InterPro" id="IPR006652">
    <property type="entry name" value="Kelch_1"/>
</dbReference>
<evidence type="ECO:0000256" key="3">
    <source>
        <dbReference type="ARBA" id="ARBA00022786"/>
    </source>
</evidence>
<dbReference type="AlphaFoldDB" id="A0A670YQP6"/>
<dbReference type="SMART" id="SM00612">
    <property type="entry name" value="Kelch"/>
    <property type="match status" value="2"/>
</dbReference>